<feature type="transmembrane region" description="Helical" evidence="2">
    <location>
        <begin position="700"/>
        <end position="723"/>
    </location>
</feature>
<feature type="compositionally biased region" description="Basic and acidic residues" evidence="1">
    <location>
        <begin position="769"/>
        <end position="795"/>
    </location>
</feature>
<evidence type="ECO:0000313" key="4">
    <source>
        <dbReference type="Proteomes" id="UP000711996"/>
    </source>
</evidence>
<evidence type="ECO:0008006" key="5">
    <source>
        <dbReference type="Google" id="ProtNLM"/>
    </source>
</evidence>
<name>A0A9P5BUY5_COLSI</name>
<feature type="compositionally biased region" description="Basic and acidic residues" evidence="1">
    <location>
        <begin position="807"/>
        <end position="818"/>
    </location>
</feature>
<dbReference type="OrthoDB" id="4847310at2759"/>
<dbReference type="EMBL" id="QPMT01000042">
    <property type="protein sequence ID" value="KAF4851472.1"/>
    <property type="molecule type" value="Genomic_DNA"/>
</dbReference>
<evidence type="ECO:0000313" key="3">
    <source>
        <dbReference type="EMBL" id="KAF4851472.1"/>
    </source>
</evidence>
<feature type="compositionally biased region" description="Basic and acidic residues" evidence="1">
    <location>
        <begin position="455"/>
        <end position="467"/>
    </location>
</feature>
<feature type="region of interest" description="Disordered" evidence="1">
    <location>
        <begin position="767"/>
        <end position="821"/>
    </location>
</feature>
<dbReference type="AlphaFoldDB" id="A0A9P5BUY5"/>
<feature type="transmembrane region" description="Helical" evidence="2">
    <location>
        <begin position="672"/>
        <end position="694"/>
    </location>
</feature>
<accession>A0A9P5BUY5</accession>
<dbReference type="Proteomes" id="UP000711996">
    <property type="component" value="Unassembled WGS sequence"/>
</dbReference>
<organism evidence="3 4">
    <name type="scientific">Colletotrichum siamense</name>
    <name type="common">Anthracnose fungus</name>
    <dbReference type="NCBI Taxonomy" id="690259"/>
    <lineage>
        <taxon>Eukaryota</taxon>
        <taxon>Fungi</taxon>
        <taxon>Dikarya</taxon>
        <taxon>Ascomycota</taxon>
        <taxon>Pezizomycotina</taxon>
        <taxon>Sordariomycetes</taxon>
        <taxon>Hypocreomycetidae</taxon>
        <taxon>Glomerellales</taxon>
        <taxon>Glomerellaceae</taxon>
        <taxon>Colletotrichum</taxon>
        <taxon>Colletotrichum gloeosporioides species complex</taxon>
    </lineage>
</organism>
<proteinExistence type="predicted"/>
<gene>
    <name evidence="3" type="ORF">CGCSCA2_v010986</name>
</gene>
<reference evidence="3" key="1">
    <citation type="submission" date="2019-06" db="EMBL/GenBank/DDBJ databases">
        <authorList>
            <person name="Gan P."/>
            <person name="Shirasu K."/>
        </authorList>
    </citation>
    <scope>NUCLEOTIDE SEQUENCE [LARGE SCALE GENOMIC DNA]</scope>
    <source>
        <strain evidence="3">CAD2</strain>
    </source>
</reference>
<feature type="region of interest" description="Disordered" evidence="1">
    <location>
        <begin position="455"/>
        <end position="481"/>
    </location>
</feature>
<keyword evidence="2" id="KW-0472">Membrane</keyword>
<sequence length="870" mass="100730">MEMGLFDKQGTEDSVESGQSVDVWHGKIDAWKNTIDCQRHHQDNDDTTWNDPHRFALSIILCQRLRKAINQRSPQEMLEQAFSILFGSCSANGLFPGKLDDNRKPTLYDSELTRDVYWENTFEIPHILWRYCRDLTDESESTGQPESSTSPDTPLTNDDEFSQSHTTNQIIRLLQSLSTEDSGFKKPEFAPRFSMKKAFPFNNMTDTKNIVELQDEWLYNLPAFFVPAKKGHEKREDTDASSFASRNNSAYAVSSLATSTGKASANQEPVGFKFDFLSNSAKKRSFEDNSEEEIRTHADVAKIIARGRTQDVKKRIWVFMSSNPLGNRICTSTVSETEKKEKMAIEAFLKNHESFDSYFWEDTVAELNTWETEFQLSYYTLCSNDNKDREQRNDAHKREEIVFPSLSEGGNPIHIAKAVVGFRFEGDFFDRFWTSRFLISDPDWKTIFNKELDDSHRTSRDEERSDGTDASGDDDEDNKYQKLDGILHRPSVVTQRRILELIHSWQIISTMNNAARAVLNVMKEHLENGKGNMRKSFAATQEYRLEETEVQKLDFKGFLVASRRFQEFQIELQKVEAHFSENLATIDLWLGREKSRQAERPRWSFNDESRWRAEIQKFVVTNDRSIREFRSYHQKLLALIEATTKDLEIMHSWLDILRNDLELRRGEDIKRFTYVTVVFLPLGFATGVFSTSGAPAGPTLINMILTAITTLTITVLALVGYKFADSPRSREELVRRWVSFKARWLKLMILRIILVMLFNRLKSPFSNEPNKKAKDSPATEADGDHEGQERELPERYEDEDSQVQGGRYEERASDRSSEVQRGVAVNEQDKWRWGAILRSFRIRGTGNLDERFREDVERRVSSDADTVINF</sequence>
<keyword evidence="2" id="KW-1133">Transmembrane helix</keyword>
<keyword evidence="2" id="KW-0812">Transmembrane</keyword>
<feature type="compositionally biased region" description="Polar residues" evidence="1">
    <location>
        <begin position="141"/>
        <end position="156"/>
    </location>
</feature>
<protein>
    <recommendedName>
        <fullName evidence="5">CorA-like Mg2+ transporter</fullName>
    </recommendedName>
</protein>
<feature type="region of interest" description="Disordered" evidence="1">
    <location>
        <begin position="138"/>
        <end position="161"/>
    </location>
</feature>
<evidence type="ECO:0000256" key="1">
    <source>
        <dbReference type="SAM" id="MobiDB-lite"/>
    </source>
</evidence>
<keyword evidence="4" id="KW-1185">Reference proteome</keyword>
<evidence type="ECO:0000256" key="2">
    <source>
        <dbReference type="SAM" id="Phobius"/>
    </source>
</evidence>
<comment type="caution">
    <text evidence="3">The sequence shown here is derived from an EMBL/GenBank/DDBJ whole genome shotgun (WGS) entry which is preliminary data.</text>
</comment>